<dbReference type="Proteomes" id="UP000770661">
    <property type="component" value="Unassembled WGS sequence"/>
</dbReference>
<feature type="region of interest" description="Disordered" evidence="1">
    <location>
        <begin position="1"/>
        <end position="24"/>
    </location>
</feature>
<name>A0A8J5CIU4_CHIOP</name>
<accession>A0A8J5CIU4</accession>
<dbReference type="EMBL" id="JACEEZ010022825">
    <property type="protein sequence ID" value="KAG0711949.1"/>
    <property type="molecule type" value="Genomic_DNA"/>
</dbReference>
<dbReference type="AlphaFoldDB" id="A0A8J5CIU4"/>
<evidence type="ECO:0000256" key="1">
    <source>
        <dbReference type="SAM" id="MobiDB-lite"/>
    </source>
</evidence>
<sequence>MGLILDGPNSKSQSGDGVTQATPQHSSLLRTISTVAEWGSTTVRHNKTRNPIPIYWDSIPQGLGKRDLIEMLFFISDCPPPPCPHFGNLHIHGKKRVCENISPVRYVSTQTTRLIRPKSWGVIISPKTSSTKSTDFPFSRDWDITFFPAPHPRKIMGRPQGENSVPFNTIYYHYTVELPDPTLCSSALVSSEGSPHLPN</sequence>
<reference evidence="2" key="1">
    <citation type="submission" date="2020-07" db="EMBL/GenBank/DDBJ databases">
        <title>The High-quality genome of the commercially important snow crab, Chionoecetes opilio.</title>
        <authorList>
            <person name="Jeong J.-H."/>
            <person name="Ryu S."/>
        </authorList>
    </citation>
    <scope>NUCLEOTIDE SEQUENCE</scope>
    <source>
        <strain evidence="2">MADBK_172401_WGS</strain>
        <tissue evidence="2">Digestive gland</tissue>
    </source>
</reference>
<feature type="compositionally biased region" description="Polar residues" evidence="1">
    <location>
        <begin position="9"/>
        <end position="24"/>
    </location>
</feature>
<evidence type="ECO:0000313" key="3">
    <source>
        <dbReference type="Proteomes" id="UP000770661"/>
    </source>
</evidence>
<proteinExistence type="predicted"/>
<keyword evidence="3" id="KW-1185">Reference proteome</keyword>
<organism evidence="2 3">
    <name type="scientific">Chionoecetes opilio</name>
    <name type="common">Atlantic snow crab</name>
    <name type="synonym">Cancer opilio</name>
    <dbReference type="NCBI Taxonomy" id="41210"/>
    <lineage>
        <taxon>Eukaryota</taxon>
        <taxon>Metazoa</taxon>
        <taxon>Ecdysozoa</taxon>
        <taxon>Arthropoda</taxon>
        <taxon>Crustacea</taxon>
        <taxon>Multicrustacea</taxon>
        <taxon>Malacostraca</taxon>
        <taxon>Eumalacostraca</taxon>
        <taxon>Eucarida</taxon>
        <taxon>Decapoda</taxon>
        <taxon>Pleocyemata</taxon>
        <taxon>Brachyura</taxon>
        <taxon>Eubrachyura</taxon>
        <taxon>Majoidea</taxon>
        <taxon>Majidae</taxon>
        <taxon>Chionoecetes</taxon>
    </lineage>
</organism>
<evidence type="ECO:0000313" key="2">
    <source>
        <dbReference type="EMBL" id="KAG0711949.1"/>
    </source>
</evidence>
<gene>
    <name evidence="2" type="ORF">GWK47_019469</name>
</gene>
<comment type="caution">
    <text evidence="2">The sequence shown here is derived from an EMBL/GenBank/DDBJ whole genome shotgun (WGS) entry which is preliminary data.</text>
</comment>
<protein>
    <submittedName>
        <fullName evidence="2">Uncharacterized protein</fullName>
    </submittedName>
</protein>